<evidence type="ECO:0000313" key="2">
    <source>
        <dbReference type="Proteomes" id="UP000502823"/>
    </source>
</evidence>
<gene>
    <name evidence="1" type="ORF">Cfor_02229</name>
</gene>
<sequence length="152" mass="17444">MHSVKKYLVARLQDDATASCVLLKYKCVLAHCNLAYLESVKLEKQHVCIKFCFKLSQVCYRYFWNLEGSFWIADSGKNTNFWWFSKFRNGVRSGEGAECSEHSSTRKMDENVKRVKGLILVKRRITVCEVANKLATCAAVLLLMSYCCMSCV</sequence>
<comment type="caution">
    <text evidence="1">The sequence shown here is derived from an EMBL/GenBank/DDBJ whole genome shotgun (WGS) entry which is preliminary data.</text>
</comment>
<keyword evidence="2" id="KW-1185">Reference proteome</keyword>
<name>A0A6L2Q4I6_COPFO</name>
<reference evidence="2" key="1">
    <citation type="submission" date="2020-01" db="EMBL/GenBank/DDBJ databases">
        <title>Draft genome sequence of the Termite Coptotermes fromosanus.</title>
        <authorList>
            <person name="Itakura S."/>
            <person name="Yosikawa Y."/>
            <person name="Umezawa K."/>
        </authorList>
    </citation>
    <scope>NUCLEOTIDE SEQUENCE [LARGE SCALE GENOMIC DNA]</scope>
</reference>
<organism evidence="1 2">
    <name type="scientific">Coptotermes formosanus</name>
    <name type="common">Formosan subterranean termite</name>
    <dbReference type="NCBI Taxonomy" id="36987"/>
    <lineage>
        <taxon>Eukaryota</taxon>
        <taxon>Metazoa</taxon>
        <taxon>Ecdysozoa</taxon>
        <taxon>Arthropoda</taxon>
        <taxon>Hexapoda</taxon>
        <taxon>Insecta</taxon>
        <taxon>Pterygota</taxon>
        <taxon>Neoptera</taxon>
        <taxon>Polyneoptera</taxon>
        <taxon>Dictyoptera</taxon>
        <taxon>Blattodea</taxon>
        <taxon>Blattoidea</taxon>
        <taxon>Termitoidae</taxon>
        <taxon>Rhinotermitidae</taxon>
        <taxon>Coptotermes</taxon>
    </lineage>
</organism>
<dbReference type="InParanoid" id="A0A6L2Q4I6"/>
<dbReference type="AlphaFoldDB" id="A0A6L2Q4I6"/>
<accession>A0A6L2Q4I6</accession>
<dbReference type="EMBL" id="BLKM01000895">
    <property type="protein sequence ID" value="GFG39304.1"/>
    <property type="molecule type" value="Genomic_DNA"/>
</dbReference>
<dbReference type="Proteomes" id="UP000502823">
    <property type="component" value="Unassembled WGS sequence"/>
</dbReference>
<protein>
    <submittedName>
        <fullName evidence="1">Uncharacterized protein</fullName>
    </submittedName>
</protein>
<evidence type="ECO:0000313" key="1">
    <source>
        <dbReference type="EMBL" id="GFG39304.1"/>
    </source>
</evidence>
<proteinExistence type="predicted"/>